<dbReference type="EMBL" id="CAKOAT010088711">
    <property type="protein sequence ID" value="CAH8319371.1"/>
    <property type="molecule type" value="Genomic_DNA"/>
</dbReference>
<dbReference type="SUPFAM" id="SSF160443">
    <property type="entry name" value="SMR domain-like"/>
    <property type="match status" value="1"/>
</dbReference>
<keyword evidence="4" id="KW-1185">Reference proteome</keyword>
<evidence type="ECO:0000259" key="2">
    <source>
        <dbReference type="PROSITE" id="PS50828"/>
    </source>
</evidence>
<dbReference type="InterPro" id="IPR041806">
    <property type="entry name" value="CID5/6/7_CUE"/>
</dbReference>
<sequence length="587" mass="63998">MNLTKKAPTAPSSDPKLSSSLKPTTLNPHAAEFVPFTLRSPSSAGPTTSNLDVTTPRLLASSSSVGKAVMDRSESSASHLSDEEASQFWSHQLPDDITPDFKLMTQDDNSYGSGSFSLASLSLYDAANEAENSSGAGGFVFSDQPGLLAPHNANGHNLSEKGRYPISSFGEDPQRQSFMHLSPKPWDKQVMNAEKLLGNDRERNPFSGNSPFINDMISENPNVGEMELNPVEFLASQFPGFAAESLAEVYFANGCDLHLTVEMLTQLELQVDNGVNQNMRPNFPAQAPAPNLTPMDFPALSISNSQGNPAQFGGDDMQQTGNHYQSAGKDNMFFFKSGPSVSQPGSADYVSAVKKLASQDTGLWKYERNDSGDSSIGSSRNYHASHGGGAYKSGRGRSIYSDKLLNQSPNRPAPVAWLETGDAVGNMYSDLREEARDYARLRNLYFEQARQAYLVGNKALAKDLSAKGQMHNMQMKAAHGKAQEAIYRQRNPVGQGNSRGSERMIDLHGLHVSEALQVLKHELSVLRSTARATQERLQVYICVGTGHHTRGSRTVARLPVAVQRYLLEEEGLDFSEPQAGLLRVIIY</sequence>
<dbReference type="CDD" id="cd14371">
    <property type="entry name" value="CUE_CID7_like"/>
    <property type="match status" value="1"/>
</dbReference>
<dbReference type="InterPro" id="IPR002625">
    <property type="entry name" value="Smr_dom"/>
</dbReference>
<evidence type="ECO:0000313" key="3">
    <source>
        <dbReference type="EMBL" id="CAH8319371.1"/>
    </source>
</evidence>
<dbReference type="Pfam" id="PF08590">
    <property type="entry name" value="DUF1771"/>
    <property type="match status" value="1"/>
</dbReference>
<dbReference type="SMART" id="SM00463">
    <property type="entry name" value="SMR"/>
    <property type="match status" value="1"/>
</dbReference>
<feature type="compositionally biased region" description="Low complexity" evidence="1">
    <location>
        <begin position="11"/>
        <end position="23"/>
    </location>
</feature>
<feature type="compositionally biased region" description="Polar residues" evidence="1">
    <location>
        <begin position="372"/>
        <end position="382"/>
    </location>
</feature>
<evidence type="ECO:0000256" key="1">
    <source>
        <dbReference type="SAM" id="MobiDB-lite"/>
    </source>
</evidence>
<accession>A0ABC8J9S4</accession>
<dbReference type="AlphaFoldDB" id="A0ABC8J9S4"/>
<evidence type="ECO:0000313" key="4">
    <source>
        <dbReference type="Proteomes" id="UP001642260"/>
    </source>
</evidence>
<dbReference type="InterPro" id="IPR036063">
    <property type="entry name" value="Smr_dom_sf"/>
</dbReference>
<proteinExistence type="predicted"/>
<feature type="domain" description="Smr" evidence="2">
    <location>
        <begin position="505"/>
        <end position="587"/>
    </location>
</feature>
<dbReference type="Gene3D" id="3.30.1370.110">
    <property type="match status" value="1"/>
</dbReference>
<dbReference type="FunFam" id="3.30.1370.110:FF:000009">
    <property type="entry name" value="Polyadenylate-binding protein-interacting protein 7"/>
    <property type="match status" value="1"/>
</dbReference>
<dbReference type="PANTHER" id="PTHR46651:SF1">
    <property type="entry name" value="SMALL MUTS RELATED FAMILY PROTEIN"/>
    <property type="match status" value="1"/>
</dbReference>
<name>A0ABC8J9S4_ERUVS</name>
<dbReference type="SMART" id="SM01162">
    <property type="entry name" value="DUF1771"/>
    <property type="match status" value="1"/>
</dbReference>
<dbReference type="InterPro" id="IPR013899">
    <property type="entry name" value="DUF1771"/>
</dbReference>
<feature type="compositionally biased region" description="Polar residues" evidence="1">
    <location>
        <begin position="39"/>
        <end position="53"/>
    </location>
</feature>
<comment type="caution">
    <text evidence="3">The sequence shown here is derived from an EMBL/GenBank/DDBJ whole genome shotgun (WGS) entry which is preliminary data.</text>
</comment>
<feature type="region of interest" description="Disordered" evidence="1">
    <location>
        <begin position="368"/>
        <end position="394"/>
    </location>
</feature>
<protein>
    <recommendedName>
        <fullName evidence="2">Smr domain-containing protein</fullName>
    </recommendedName>
</protein>
<feature type="region of interest" description="Disordered" evidence="1">
    <location>
        <begin position="62"/>
        <end position="87"/>
    </location>
</feature>
<dbReference type="PANTHER" id="PTHR46651">
    <property type="entry name" value="POLYADENYLATE-BINDING PROTEIN-INTERACTING PROTEIN 7"/>
    <property type="match status" value="1"/>
</dbReference>
<feature type="region of interest" description="Disordered" evidence="1">
    <location>
        <begin position="1"/>
        <end position="25"/>
    </location>
</feature>
<dbReference type="InterPro" id="IPR053242">
    <property type="entry name" value="PAM2-like_domain"/>
</dbReference>
<gene>
    <name evidence="3" type="ORF">ERUC_LOCUS8450</name>
</gene>
<dbReference type="PROSITE" id="PS50828">
    <property type="entry name" value="SMR"/>
    <property type="match status" value="1"/>
</dbReference>
<dbReference type="Proteomes" id="UP001642260">
    <property type="component" value="Unassembled WGS sequence"/>
</dbReference>
<feature type="region of interest" description="Disordered" evidence="1">
    <location>
        <begin position="37"/>
        <end position="56"/>
    </location>
</feature>
<organism evidence="3 4">
    <name type="scientific">Eruca vesicaria subsp. sativa</name>
    <name type="common">Garden rocket</name>
    <name type="synonym">Eruca sativa</name>
    <dbReference type="NCBI Taxonomy" id="29727"/>
    <lineage>
        <taxon>Eukaryota</taxon>
        <taxon>Viridiplantae</taxon>
        <taxon>Streptophyta</taxon>
        <taxon>Embryophyta</taxon>
        <taxon>Tracheophyta</taxon>
        <taxon>Spermatophyta</taxon>
        <taxon>Magnoliopsida</taxon>
        <taxon>eudicotyledons</taxon>
        <taxon>Gunneridae</taxon>
        <taxon>Pentapetalae</taxon>
        <taxon>rosids</taxon>
        <taxon>malvids</taxon>
        <taxon>Brassicales</taxon>
        <taxon>Brassicaceae</taxon>
        <taxon>Brassiceae</taxon>
        <taxon>Eruca</taxon>
    </lineage>
</organism>
<reference evidence="3 4" key="1">
    <citation type="submission" date="2022-03" db="EMBL/GenBank/DDBJ databases">
        <authorList>
            <person name="Macdonald S."/>
            <person name="Ahmed S."/>
            <person name="Newling K."/>
        </authorList>
    </citation>
    <scope>NUCLEOTIDE SEQUENCE [LARGE SCALE GENOMIC DNA]</scope>
</reference>